<dbReference type="PROSITE" id="PS50113">
    <property type="entry name" value="PAC"/>
    <property type="match status" value="1"/>
</dbReference>
<evidence type="ECO:0000256" key="5">
    <source>
        <dbReference type="ARBA" id="ARBA00022777"/>
    </source>
</evidence>
<dbReference type="EMBL" id="BARW01029706">
    <property type="protein sequence ID" value="GAJ12377.1"/>
    <property type="molecule type" value="Genomic_DNA"/>
</dbReference>
<dbReference type="EC" id="2.7.13.3" evidence="2"/>
<sequence length="135" mass="16029">MGIIGTWELDIQKNILIWTDENYKIFGVPLGTEMNYELFLNCIHPDDRDYVNEKWSAGLNHEPYDIEHRLIVNDKVRWVREKADIEFDKEGKPIMAIGFTQDITERKQAEEQIKDSEKRLKILFDYAPDAYYISD</sequence>
<dbReference type="PANTHER" id="PTHR43304:SF1">
    <property type="entry name" value="PAC DOMAIN-CONTAINING PROTEIN"/>
    <property type="match status" value="1"/>
</dbReference>
<evidence type="ECO:0000256" key="3">
    <source>
        <dbReference type="ARBA" id="ARBA00022553"/>
    </source>
</evidence>
<comment type="caution">
    <text evidence="7">The sequence shown here is derived from an EMBL/GenBank/DDBJ whole genome shotgun (WGS) entry which is preliminary data.</text>
</comment>
<dbReference type="AlphaFoldDB" id="X1V816"/>
<dbReference type="GO" id="GO:0004673">
    <property type="term" value="F:protein histidine kinase activity"/>
    <property type="evidence" value="ECO:0007669"/>
    <property type="project" value="UniProtKB-EC"/>
</dbReference>
<dbReference type="Gene3D" id="3.30.450.20">
    <property type="entry name" value="PAS domain"/>
    <property type="match status" value="2"/>
</dbReference>
<organism evidence="7">
    <name type="scientific">marine sediment metagenome</name>
    <dbReference type="NCBI Taxonomy" id="412755"/>
    <lineage>
        <taxon>unclassified sequences</taxon>
        <taxon>metagenomes</taxon>
        <taxon>ecological metagenomes</taxon>
    </lineage>
</organism>
<evidence type="ECO:0000256" key="4">
    <source>
        <dbReference type="ARBA" id="ARBA00022679"/>
    </source>
</evidence>
<dbReference type="InterPro" id="IPR052162">
    <property type="entry name" value="Sensor_kinase/Photoreceptor"/>
</dbReference>
<dbReference type="NCBIfam" id="TIGR00229">
    <property type="entry name" value="sensory_box"/>
    <property type="match status" value="1"/>
</dbReference>
<keyword evidence="4" id="KW-0808">Transferase</keyword>
<dbReference type="Gene3D" id="2.10.70.100">
    <property type="match status" value="1"/>
</dbReference>
<dbReference type="InterPro" id="IPR000014">
    <property type="entry name" value="PAS"/>
</dbReference>
<evidence type="ECO:0000313" key="7">
    <source>
        <dbReference type="EMBL" id="GAJ12377.1"/>
    </source>
</evidence>
<dbReference type="PANTHER" id="PTHR43304">
    <property type="entry name" value="PHYTOCHROME-LIKE PROTEIN CPH1"/>
    <property type="match status" value="1"/>
</dbReference>
<dbReference type="InterPro" id="IPR035965">
    <property type="entry name" value="PAS-like_dom_sf"/>
</dbReference>
<protein>
    <recommendedName>
        <fullName evidence="2">histidine kinase</fullName>
        <ecNumber evidence="2">2.7.13.3</ecNumber>
    </recommendedName>
</protein>
<evidence type="ECO:0000259" key="6">
    <source>
        <dbReference type="PROSITE" id="PS50113"/>
    </source>
</evidence>
<dbReference type="SUPFAM" id="SSF55785">
    <property type="entry name" value="PYP-like sensor domain (PAS domain)"/>
    <property type="match status" value="2"/>
</dbReference>
<name>X1V816_9ZZZZ</name>
<dbReference type="CDD" id="cd00130">
    <property type="entry name" value="PAS"/>
    <property type="match status" value="1"/>
</dbReference>
<dbReference type="InterPro" id="IPR013655">
    <property type="entry name" value="PAS_fold_3"/>
</dbReference>
<proteinExistence type="predicted"/>
<accession>X1V816</accession>
<dbReference type="Pfam" id="PF08447">
    <property type="entry name" value="PAS_3"/>
    <property type="match status" value="1"/>
</dbReference>
<reference evidence="7" key="1">
    <citation type="journal article" date="2014" name="Front. Microbiol.">
        <title>High frequency of phylogenetically diverse reductive dehalogenase-homologous genes in deep subseafloor sedimentary metagenomes.</title>
        <authorList>
            <person name="Kawai M."/>
            <person name="Futagami T."/>
            <person name="Toyoda A."/>
            <person name="Takaki Y."/>
            <person name="Nishi S."/>
            <person name="Hori S."/>
            <person name="Arai W."/>
            <person name="Tsubouchi T."/>
            <person name="Morono Y."/>
            <person name="Uchiyama I."/>
            <person name="Ito T."/>
            <person name="Fujiyama A."/>
            <person name="Inagaki F."/>
            <person name="Takami H."/>
        </authorList>
    </citation>
    <scope>NUCLEOTIDE SEQUENCE</scope>
    <source>
        <strain evidence="7">Expedition CK06-06</strain>
    </source>
</reference>
<gene>
    <name evidence="7" type="ORF">S12H4_47668</name>
</gene>
<dbReference type="InterPro" id="IPR000700">
    <property type="entry name" value="PAS-assoc_C"/>
</dbReference>
<keyword evidence="3" id="KW-0597">Phosphoprotein</keyword>
<feature type="non-terminal residue" evidence="7">
    <location>
        <position position="135"/>
    </location>
</feature>
<evidence type="ECO:0000256" key="2">
    <source>
        <dbReference type="ARBA" id="ARBA00012438"/>
    </source>
</evidence>
<keyword evidence="5" id="KW-0418">Kinase</keyword>
<evidence type="ECO:0000256" key="1">
    <source>
        <dbReference type="ARBA" id="ARBA00000085"/>
    </source>
</evidence>
<comment type="catalytic activity">
    <reaction evidence="1">
        <text>ATP + protein L-histidine = ADP + protein N-phospho-L-histidine.</text>
        <dbReference type="EC" id="2.7.13.3"/>
    </reaction>
</comment>
<feature type="domain" description="PAC" evidence="6">
    <location>
        <begin position="62"/>
        <end position="115"/>
    </location>
</feature>